<proteinExistence type="predicted"/>
<evidence type="ECO:0000313" key="3">
    <source>
        <dbReference type="Proteomes" id="UP000317648"/>
    </source>
</evidence>
<dbReference type="Proteomes" id="UP000317648">
    <property type="component" value="Chromosome"/>
</dbReference>
<keyword evidence="1" id="KW-1133">Transmembrane helix</keyword>
<keyword evidence="1" id="KW-0472">Membrane</keyword>
<organism evidence="2 3">
    <name type="scientific">Lignipirellula cremea</name>
    <dbReference type="NCBI Taxonomy" id="2528010"/>
    <lineage>
        <taxon>Bacteria</taxon>
        <taxon>Pseudomonadati</taxon>
        <taxon>Planctomycetota</taxon>
        <taxon>Planctomycetia</taxon>
        <taxon>Pirellulales</taxon>
        <taxon>Pirellulaceae</taxon>
        <taxon>Lignipirellula</taxon>
    </lineage>
</organism>
<evidence type="ECO:0008006" key="4">
    <source>
        <dbReference type="Google" id="ProtNLM"/>
    </source>
</evidence>
<keyword evidence="3" id="KW-1185">Reference proteome</keyword>
<dbReference type="RefSeq" id="WP_145057762.1">
    <property type="nucleotide sequence ID" value="NZ_CP036433.1"/>
</dbReference>
<evidence type="ECO:0000313" key="2">
    <source>
        <dbReference type="EMBL" id="QDU98473.1"/>
    </source>
</evidence>
<reference evidence="2 3" key="1">
    <citation type="submission" date="2019-02" db="EMBL/GenBank/DDBJ databases">
        <title>Deep-cultivation of Planctomycetes and their phenomic and genomic characterization uncovers novel biology.</title>
        <authorList>
            <person name="Wiegand S."/>
            <person name="Jogler M."/>
            <person name="Boedeker C."/>
            <person name="Pinto D."/>
            <person name="Vollmers J."/>
            <person name="Rivas-Marin E."/>
            <person name="Kohn T."/>
            <person name="Peeters S.H."/>
            <person name="Heuer A."/>
            <person name="Rast P."/>
            <person name="Oberbeckmann S."/>
            <person name="Bunk B."/>
            <person name="Jeske O."/>
            <person name="Meyerdierks A."/>
            <person name="Storesund J.E."/>
            <person name="Kallscheuer N."/>
            <person name="Luecker S."/>
            <person name="Lage O.M."/>
            <person name="Pohl T."/>
            <person name="Merkel B.J."/>
            <person name="Hornburger P."/>
            <person name="Mueller R.-W."/>
            <person name="Bruemmer F."/>
            <person name="Labrenz M."/>
            <person name="Spormann A.M."/>
            <person name="Op den Camp H."/>
            <person name="Overmann J."/>
            <person name="Amann R."/>
            <person name="Jetten M.S.M."/>
            <person name="Mascher T."/>
            <person name="Medema M.H."/>
            <person name="Devos D.P."/>
            <person name="Kaster A.-K."/>
            <person name="Ovreas L."/>
            <person name="Rohde M."/>
            <person name="Galperin M.Y."/>
            <person name="Jogler C."/>
        </authorList>
    </citation>
    <scope>NUCLEOTIDE SEQUENCE [LARGE SCALE GENOMIC DNA]</scope>
    <source>
        <strain evidence="2 3">Pla85_3_4</strain>
    </source>
</reference>
<gene>
    <name evidence="2" type="ORF">Pla8534_63420</name>
</gene>
<dbReference type="EMBL" id="CP036433">
    <property type="protein sequence ID" value="QDU98473.1"/>
    <property type="molecule type" value="Genomic_DNA"/>
</dbReference>
<dbReference type="OrthoDB" id="247707at2"/>
<keyword evidence="1" id="KW-0812">Transmembrane</keyword>
<dbReference type="KEGG" id="lcre:Pla8534_63420"/>
<protein>
    <recommendedName>
        <fullName evidence="4">AsmA-like C-terminal domain-containing protein</fullName>
    </recommendedName>
</protein>
<accession>A0A518E345</accession>
<sequence length="434" mass="47719">MSQEQRQFLCRGGFLLFCLGPTVYFSLWLLLLVPARLSPQGTADWEREISLQLGLSVELGRVSFPSSSRVLVEDLLLRDPETGLEVARAQSMEIATTDHGLVLLAESPEVRVEALAAAWESAERRILFRRTRLQDRVHLLARRITFVAPTRPGEPVQTETFVDFECRLEQLADRAEISLQLRRRDVELTELATFRASRQPGVAGETVTQIDFNNARSTPLPCWVLARHVPALANLGEKAEFQGQASLVLTPTSWQGEIDGRLTQIELERLVTQQFPHKLSGTAEIITYHPARFENGRLIEASGVLNSPGGVVGHELLRAAAEMFPIEVARQIPAQAPYDQLSVGFAISQAGLTLSGNCSAAGVLLRDVSGPLLVERARTASPVISLVRMLAPISELQVPATQETEPLLRALPIPSYATPRTDTRAFGPTSTSLK</sequence>
<evidence type="ECO:0000256" key="1">
    <source>
        <dbReference type="SAM" id="Phobius"/>
    </source>
</evidence>
<dbReference type="AlphaFoldDB" id="A0A518E345"/>
<name>A0A518E345_9BACT</name>
<feature type="transmembrane region" description="Helical" evidence="1">
    <location>
        <begin position="12"/>
        <end position="33"/>
    </location>
</feature>